<protein>
    <recommendedName>
        <fullName evidence="5">Fe2OG dioxygenase domain-containing protein</fullName>
    </recommendedName>
</protein>
<name>A0A803LFD0_CHEQI</name>
<dbReference type="AlphaFoldDB" id="A0A803LFD0"/>
<proteinExistence type="inferred from homology"/>
<comment type="similarity">
    <text evidence="1 4">Belongs to the iron/ascorbate-dependent oxidoreductase family.</text>
</comment>
<dbReference type="InterPro" id="IPR050295">
    <property type="entry name" value="Plant_2OG-oxidoreductases"/>
</dbReference>
<dbReference type="Proteomes" id="UP000596660">
    <property type="component" value="Unplaced"/>
</dbReference>
<keyword evidence="7" id="KW-1185">Reference proteome</keyword>
<dbReference type="InterPro" id="IPR044861">
    <property type="entry name" value="IPNS-like_FE2OG_OXY"/>
</dbReference>
<dbReference type="PROSITE" id="PS51471">
    <property type="entry name" value="FE2OG_OXY"/>
    <property type="match status" value="1"/>
</dbReference>
<feature type="domain" description="Fe2OG dioxygenase" evidence="5">
    <location>
        <begin position="124"/>
        <end position="225"/>
    </location>
</feature>
<keyword evidence="2 4" id="KW-0479">Metal-binding</keyword>
<evidence type="ECO:0000313" key="7">
    <source>
        <dbReference type="Proteomes" id="UP000596660"/>
    </source>
</evidence>
<dbReference type="Pfam" id="PF14226">
    <property type="entry name" value="DIOX_N"/>
    <property type="match status" value="1"/>
</dbReference>
<dbReference type="GO" id="GO:0046872">
    <property type="term" value="F:metal ion binding"/>
    <property type="evidence" value="ECO:0007669"/>
    <property type="project" value="UniProtKB-KW"/>
</dbReference>
<dbReference type="PANTHER" id="PTHR47991">
    <property type="entry name" value="OXOGLUTARATE/IRON-DEPENDENT DIOXYGENASE"/>
    <property type="match status" value="1"/>
</dbReference>
<dbReference type="InterPro" id="IPR027443">
    <property type="entry name" value="IPNS-like_sf"/>
</dbReference>
<evidence type="ECO:0000256" key="4">
    <source>
        <dbReference type="RuleBase" id="RU003682"/>
    </source>
</evidence>
<evidence type="ECO:0000256" key="3">
    <source>
        <dbReference type="ARBA" id="ARBA00023004"/>
    </source>
</evidence>
<dbReference type="SUPFAM" id="SSF51197">
    <property type="entry name" value="Clavaminate synthase-like"/>
    <property type="match status" value="1"/>
</dbReference>
<evidence type="ECO:0000313" key="6">
    <source>
        <dbReference type="EnsemblPlants" id="AUR62011886-RA:cds"/>
    </source>
</evidence>
<evidence type="ECO:0000256" key="2">
    <source>
        <dbReference type="ARBA" id="ARBA00022723"/>
    </source>
</evidence>
<organism evidence="6 7">
    <name type="scientific">Chenopodium quinoa</name>
    <name type="common">Quinoa</name>
    <dbReference type="NCBI Taxonomy" id="63459"/>
    <lineage>
        <taxon>Eukaryota</taxon>
        <taxon>Viridiplantae</taxon>
        <taxon>Streptophyta</taxon>
        <taxon>Embryophyta</taxon>
        <taxon>Tracheophyta</taxon>
        <taxon>Spermatophyta</taxon>
        <taxon>Magnoliopsida</taxon>
        <taxon>eudicotyledons</taxon>
        <taxon>Gunneridae</taxon>
        <taxon>Pentapetalae</taxon>
        <taxon>Caryophyllales</taxon>
        <taxon>Chenopodiaceae</taxon>
        <taxon>Chenopodioideae</taxon>
        <taxon>Atripliceae</taxon>
        <taxon>Chenopodium</taxon>
    </lineage>
</organism>
<dbReference type="OMA" id="PAYRTMT"/>
<dbReference type="Gene3D" id="2.60.120.330">
    <property type="entry name" value="B-lactam Antibiotic, Isopenicillin N Synthase, Chain"/>
    <property type="match status" value="1"/>
</dbReference>
<dbReference type="InterPro" id="IPR026992">
    <property type="entry name" value="DIOX_N"/>
</dbReference>
<accession>A0A803LFD0</accession>
<evidence type="ECO:0000256" key="1">
    <source>
        <dbReference type="ARBA" id="ARBA00008056"/>
    </source>
</evidence>
<sequence>ISGKVDVPIIDLQEENSSQHIMKAIQEFGLFQVINHGVSKDLIDEALKVFKEVFELPPEEKSKINMEEDLNQFCRIYSSSYNFNTEKEIVGAYVTELKDLGARILECISEGIGLEKGYFASELSADNILTVNHYPPCSNPSLTLGLTKHSDPNLITILQAVPLHVPGLELFKNGQWMSVDTVPDAFVVFVGNQLEVVSNGELKAAVHRVSNATEARTSAAFFINPSYECIVEPAKELVQAEINPPLFKAFKYKDFFKVYTGHDGERHAILEDFGFKIKP</sequence>
<evidence type="ECO:0000259" key="5">
    <source>
        <dbReference type="PROSITE" id="PS51471"/>
    </source>
</evidence>
<keyword evidence="4" id="KW-0560">Oxidoreductase</keyword>
<dbReference type="Pfam" id="PF03171">
    <property type="entry name" value="2OG-FeII_Oxy"/>
    <property type="match status" value="1"/>
</dbReference>
<dbReference type="GO" id="GO:0016491">
    <property type="term" value="F:oxidoreductase activity"/>
    <property type="evidence" value="ECO:0007669"/>
    <property type="project" value="UniProtKB-KW"/>
</dbReference>
<reference evidence="6" key="1">
    <citation type="journal article" date="2017" name="Nature">
        <title>The genome of Chenopodium quinoa.</title>
        <authorList>
            <person name="Jarvis D.E."/>
            <person name="Ho Y.S."/>
            <person name="Lightfoot D.J."/>
            <person name="Schmoeckel S.M."/>
            <person name="Li B."/>
            <person name="Borm T.J.A."/>
            <person name="Ohyanagi H."/>
            <person name="Mineta K."/>
            <person name="Michell C.T."/>
            <person name="Saber N."/>
            <person name="Kharbatia N.M."/>
            <person name="Rupper R.R."/>
            <person name="Sharp A.R."/>
            <person name="Dally N."/>
            <person name="Boughton B.A."/>
            <person name="Woo Y.H."/>
            <person name="Gao G."/>
            <person name="Schijlen E.G.W.M."/>
            <person name="Guo X."/>
            <person name="Momin A.A."/>
            <person name="Negrao S."/>
            <person name="Al-Babili S."/>
            <person name="Gehring C."/>
            <person name="Roessner U."/>
            <person name="Jung C."/>
            <person name="Murphy K."/>
            <person name="Arold S.T."/>
            <person name="Gojobori T."/>
            <person name="van der Linden C.G."/>
            <person name="van Loo E.N."/>
            <person name="Jellen E.N."/>
            <person name="Maughan P.J."/>
            <person name="Tester M."/>
        </authorList>
    </citation>
    <scope>NUCLEOTIDE SEQUENCE [LARGE SCALE GENOMIC DNA]</scope>
    <source>
        <strain evidence="6">cv. PI 614886</strain>
    </source>
</reference>
<dbReference type="InterPro" id="IPR005123">
    <property type="entry name" value="Oxoglu/Fe-dep_dioxygenase_dom"/>
</dbReference>
<dbReference type="Gramene" id="AUR62011886-RA">
    <property type="protein sequence ID" value="AUR62011886-RA:cds"/>
    <property type="gene ID" value="AUR62011886"/>
</dbReference>
<keyword evidence="3 4" id="KW-0408">Iron</keyword>
<reference evidence="6" key="2">
    <citation type="submission" date="2021-03" db="UniProtKB">
        <authorList>
            <consortium name="EnsemblPlants"/>
        </authorList>
    </citation>
    <scope>IDENTIFICATION</scope>
</reference>
<dbReference type="EnsemblPlants" id="AUR62011886-RA">
    <property type="protein sequence ID" value="AUR62011886-RA:cds"/>
    <property type="gene ID" value="AUR62011886"/>
</dbReference>